<dbReference type="Gene3D" id="1.10.10.10">
    <property type="entry name" value="Winged helix-like DNA-binding domain superfamily/Winged helix DNA-binding domain"/>
    <property type="match status" value="1"/>
</dbReference>
<comment type="similarity">
    <text evidence="1">Belongs to the sigma-70 factor family. ECF subfamily.</text>
</comment>
<feature type="domain" description="RNA polymerase sigma factor 70 region 4 type 2" evidence="5">
    <location>
        <begin position="122"/>
        <end position="172"/>
    </location>
</feature>
<reference evidence="6 7" key="1">
    <citation type="submission" date="2019-03" db="EMBL/GenBank/DDBJ databases">
        <title>Dyadobacter AR-3-6 sp. nov., isolated from arctic soil.</title>
        <authorList>
            <person name="Chaudhary D.K."/>
        </authorList>
    </citation>
    <scope>NUCLEOTIDE SEQUENCE [LARGE SCALE GENOMIC DNA]</scope>
    <source>
        <strain evidence="6 7">AR-3-6</strain>
    </source>
</reference>
<dbReference type="InterPro" id="IPR039425">
    <property type="entry name" value="RNA_pol_sigma-70-like"/>
</dbReference>
<dbReference type="GO" id="GO:0003677">
    <property type="term" value="F:DNA binding"/>
    <property type="evidence" value="ECO:0007669"/>
    <property type="project" value="InterPro"/>
</dbReference>
<dbReference type="InterPro" id="IPR013249">
    <property type="entry name" value="RNA_pol_sigma70_r4_t2"/>
</dbReference>
<keyword evidence="3" id="KW-0731">Sigma factor</keyword>
<evidence type="ECO:0000256" key="3">
    <source>
        <dbReference type="ARBA" id="ARBA00023082"/>
    </source>
</evidence>
<sequence>MQQDSILWQRFKEGDRVAFESLIRTYYQPLFEYGRKFTSDRDALKDHVHDLFTNLWERREALGQTDCIRPYLLKSLRNRIYKEKQRSDVFEEADQHDSTQFGFEEDEETRIISNELSDEKKLQIKHILSTLTRRQQEIIHLKFYQNLSNDQIAELLVISRPAVANLLYQTLKLFREKWQVLLYTFFSVLLFD</sequence>
<evidence type="ECO:0000313" key="6">
    <source>
        <dbReference type="EMBL" id="TDE18183.1"/>
    </source>
</evidence>
<dbReference type="NCBIfam" id="TIGR02937">
    <property type="entry name" value="sigma70-ECF"/>
    <property type="match status" value="1"/>
</dbReference>
<dbReference type="InterPro" id="IPR013324">
    <property type="entry name" value="RNA_pol_sigma_r3/r4-like"/>
</dbReference>
<evidence type="ECO:0000259" key="5">
    <source>
        <dbReference type="Pfam" id="PF08281"/>
    </source>
</evidence>
<dbReference type="AlphaFoldDB" id="A0A4R5E2A4"/>
<keyword evidence="7" id="KW-1185">Reference proteome</keyword>
<evidence type="ECO:0000256" key="4">
    <source>
        <dbReference type="ARBA" id="ARBA00023163"/>
    </source>
</evidence>
<keyword evidence="2" id="KW-0805">Transcription regulation</keyword>
<name>A0A4R5E2A4_9BACT</name>
<dbReference type="RefSeq" id="WP_131955849.1">
    <property type="nucleotide sequence ID" value="NZ_SMFL01000001.1"/>
</dbReference>
<dbReference type="InterPro" id="IPR036388">
    <property type="entry name" value="WH-like_DNA-bd_sf"/>
</dbReference>
<evidence type="ECO:0000313" key="7">
    <source>
        <dbReference type="Proteomes" id="UP000294850"/>
    </source>
</evidence>
<dbReference type="PANTHER" id="PTHR43133:SF46">
    <property type="entry name" value="RNA POLYMERASE SIGMA-70 FACTOR ECF SUBFAMILY"/>
    <property type="match status" value="1"/>
</dbReference>
<dbReference type="InterPro" id="IPR014284">
    <property type="entry name" value="RNA_pol_sigma-70_dom"/>
</dbReference>
<dbReference type="GO" id="GO:0016987">
    <property type="term" value="F:sigma factor activity"/>
    <property type="evidence" value="ECO:0007669"/>
    <property type="project" value="UniProtKB-KW"/>
</dbReference>
<dbReference type="Proteomes" id="UP000294850">
    <property type="component" value="Unassembled WGS sequence"/>
</dbReference>
<evidence type="ECO:0000256" key="2">
    <source>
        <dbReference type="ARBA" id="ARBA00023015"/>
    </source>
</evidence>
<dbReference type="EMBL" id="SMFL01000001">
    <property type="protein sequence ID" value="TDE18183.1"/>
    <property type="molecule type" value="Genomic_DNA"/>
</dbReference>
<accession>A0A4R5E2A4</accession>
<dbReference type="SUPFAM" id="SSF88659">
    <property type="entry name" value="Sigma3 and sigma4 domains of RNA polymerase sigma factors"/>
    <property type="match status" value="1"/>
</dbReference>
<keyword evidence="4" id="KW-0804">Transcription</keyword>
<dbReference type="OrthoDB" id="9150024at2"/>
<dbReference type="PANTHER" id="PTHR43133">
    <property type="entry name" value="RNA POLYMERASE ECF-TYPE SIGMA FACTO"/>
    <property type="match status" value="1"/>
</dbReference>
<dbReference type="InterPro" id="IPR013325">
    <property type="entry name" value="RNA_pol_sigma_r2"/>
</dbReference>
<dbReference type="Gene3D" id="1.10.1740.10">
    <property type="match status" value="1"/>
</dbReference>
<comment type="caution">
    <text evidence="6">The sequence shown here is derived from an EMBL/GenBank/DDBJ whole genome shotgun (WGS) entry which is preliminary data.</text>
</comment>
<dbReference type="Pfam" id="PF08281">
    <property type="entry name" value="Sigma70_r4_2"/>
    <property type="match status" value="1"/>
</dbReference>
<evidence type="ECO:0000256" key="1">
    <source>
        <dbReference type="ARBA" id="ARBA00010641"/>
    </source>
</evidence>
<proteinExistence type="inferred from homology"/>
<protein>
    <submittedName>
        <fullName evidence="6">Sigma-70 family RNA polymerase sigma factor</fullName>
    </submittedName>
</protein>
<gene>
    <name evidence="6" type="ORF">E0F88_01160</name>
</gene>
<dbReference type="SUPFAM" id="SSF88946">
    <property type="entry name" value="Sigma2 domain of RNA polymerase sigma factors"/>
    <property type="match status" value="1"/>
</dbReference>
<dbReference type="GO" id="GO:0006352">
    <property type="term" value="P:DNA-templated transcription initiation"/>
    <property type="evidence" value="ECO:0007669"/>
    <property type="project" value="InterPro"/>
</dbReference>
<organism evidence="6 7">
    <name type="scientific">Dyadobacter psychrotolerans</name>
    <dbReference type="NCBI Taxonomy" id="2541721"/>
    <lineage>
        <taxon>Bacteria</taxon>
        <taxon>Pseudomonadati</taxon>
        <taxon>Bacteroidota</taxon>
        <taxon>Cytophagia</taxon>
        <taxon>Cytophagales</taxon>
        <taxon>Spirosomataceae</taxon>
        <taxon>Dyadobacter</taxon>
    </lineage>
</organism>